<evidence type="ECO:0000313" key="2">
    <source>
        <dbReference type="Proteomes" id="UP001143463"/>
    </source>
</evidence>
<sequence length="95" mass="9648">MRLTASAPRHRFARAPRRELGGGAPAARGRVRVGGSRLLGGLRVGELGVGGEGAVPLRQATSEKNRSAAGQLRATSNAALLNTAAPRALEVRGGG</sequence>
<dbReference type="Proteomes" id="UP001143463">
    <property type="component" value="Unassembled WGS sequence"/>
</dbReference>
<name>A0A9W6L403_9PSEU</name>
<dbReference type="EMBL" id="BSFQ01000005">
    <property type="protein sequence ID" value="GLL10689.1"/>
    <property type="molecule type" value="Genomic_DNA"/>
</dbReference>
<accession>A0A9W6L403</accession>
<protein>
    <submittedName>
        <fullName evidence="1">Uncharacterized protein</fullName>
    </submittedName>
</protein>
<keyword evidence="2" id="KW-1185">Reference proteome</keyword>
<evidence type="ECO:0000313" key="1">
    <source>
        <dbReference type="EMBL" id="GLL10689.1"/>
    </source>
</evidence>
<organism evidence="1 2">
    <name type="scientific">Pseudonocardia halophobica</name>
    <dbReference type="NCBI Taxonomy" id="29401"/>
    <lineage>
        <taxon>Bacteria</taxon>
        <taxon>Bacillati</taxon>
        <taxon>Actinomycetota</taxon>
        <taxon>Actinomycetes</taxon>
        <taxon>Pseudonocardiales</taxon>
        <taxon>Pseudonocardiaceae</taxon>
        <taxon>Pseudonocardia</taxon>
    </lineage>
</organism>
<dbReference type="AlphaFoldDB" id="A0A9W6L403"/>
<reference evidence="1" key="1">
    <citation type="journal article" date="2014" name="Int. J. Syst. Evol. Microbiol.">
        <title>Complete genome sequence of Corynebacterium casei LMG S-19264T (=DSM 44701T), isolated from a smear-ripened cheese.</title>
        <authorList>
            <consortium name="US DOE Joint Genome Institute (JGI-PGF)"/>
            <person name="Walter F."/>
            <person name="Albersmeier A."/>
            <person name="Kalinowski J."/>
            <person name="Ruckert C."/>
        </authorList>
    </citation>
    <scope>NUCLEOTIDE SEQUENCE</scope>
    <source>
        <strain evidence="1">VKM Ac-1069</strain>
    </source>
</reference>
<comment type="caution">
    <text evidence="1">The sequence shown here is derived from an EMBL/GenBank/DDBJ whole genome shotgun (WGS) entry which is preliminary data.</text>
</comment>
<gene>
    <name evidence="1" type="ORF">GCM10017577_18290</name>
</gene>
<reference evidence="1" key="2">
    <citation type="submission" date="2023-01" db="EMBL/GenBank/DDBJ databases">
        <authorList>
            <person name="Sun Q."/>
            <person name="Evtushenko L."/>
        </authorList>
    </citation>
    <scope>NUCLEOTIDE SEQUENCE</scope>
    <source>
        <strain evidence="1">VKM Ac-1069</strain>
    </source>
</reference>
<proteinExistence type="predicted"/>